<dbReference type="InterPro" id="IPR046866">
    <property type="entry name" value="FapA_N"/>
</dbReference>
<dbReference type="Pfam" id="PF03961">
    <property type="entry name" value="FapA"/>
    <property type="match status" value="1"/>
</dbReference>
<organism evidence="3 4">
    <name type="scientific">Alteromonas halophila</name>
    <dbReference type="NCBI Taxonomy" id="516698"/>
    <lineage>
        <taxon>Bacteria</taxon>
        <taxon>Pseudomonadati</taxon>
        <taxon>Pseudomonadota</taxon>
        <taxon>Gammaproteobacteria</taxon>
        <taxon>Alteromonadales</taxon>
        <taxon>Alteromonadaceae</taxon>
        <taxon>Alteromonas/Salinimonas group</taxon>
        <taxon>Alteromonas</taxon>
    </lineage>
</organism>
<dbReference type="InterPro" id="IPR005646">
    <property type="entry name" value="FapA"/>
</dbReference>
<dbReference type="PANTHER" id="PTHR38032:SF1">
    <property type="entry name" value="RNA-BINDING PROTEIN KHPB N-TERMINAL DOMAIN-CONTAINING PROTEIN"/>
    <property type="match status" value="1"/>
</dbReference>
<reference evidence="3" key="1">
    <citation type="journal article" date="2014" name="Int. J. Syst. Evol. Microbiol.">
        <title>Complete genome sequence of Corynebacterium casei LMG S-19264T (=DSM 44701T), isolated from a smear-ripened cheese.</title>
        <authorList>
            <consortium name="US DOE Joint Genome Institute (JGI-PGF)"/>
            <person name="Walter F."/>
            <person name="Albersmeier A."/>
            <person name="Kalinowski J."/>
            <person name="Ruckert C."/>
        </authorList>
    </citation>
    <scope>NUCLEOTIDE SEQUENCE</scope>
    <source>
        <strain evidence="3">KCTC 22164</strain>
    </source>
</reference>
<keyword evidence="4" id="KW-1185">Reference proteome</keyword>
<evidence type="ECO:0000256" key="1">
    <source>
        <dbReference type="SAM" id="Coils"/>
    </source>
</evidence>
<proteinExistence type="predicted"/>
<feature type="domain" description="Flagellar Assembly Protein A N-terminal region" evidence="2">
    <location>
        <begin position="83"/>
        <end position="260"/>
    </location>
</feature>
<feature type="coiled-coil region" evidence="1">
    <location>
        <begin position="426"/>
        <end position="460"/>
    </location>
</feature>
<reference evidence="3" key="2">
    <citation type="submission" date="2020-09" db="EMBL/GenBank/DDBJ databases">
        <authorList>
            <person name="Sun Q."/>
            <person name="Kim S."/>
        </authorList>
    </citation>
    <scope>NUCLEOTIDE SEQUENCE</scope>
    <source>
        <strain evidence="3">KCTC 22164</strain>
    </source>
</reference>
<keyword evidence="1" id="KW-0175">Coiled coil</keyword>
<dbReference type="AlphaFoldDB" id="A0A918JEU2"/>
<evidence type="ECO:0000259" key="2">
    <source>
        <dbReference type="Pfam" id="PF20250"/>
    </source>
</evidence>
<comment type="caution">
    <text evidence="3">The sequence shown here is derived from an EMBL/GenBank/DDBJ whole genome shotgun (WGS) entry which is preliminary data.</text>
</comment>
<name>A0A918JEU2_9ALTE</name>
<dbReference type="EMBL" id="BMXP01000001">
    <property type="protein sequence ID" value="GGW76668.1"/>
    <property type="molecule type" value="Genomic_DNA"/>
</dbReference>
<dbReference type="InterPro" id="IPR046865">
    <property type="entry name" value="FapA_b_solenoid"/>
</dbReference>
<gene>
    <name evidence="3" type="ORF">GCM10007391_06750</name>
</gene>
<dbReference type="RefSeq" id="WP_189403663.1">
    <property type="nucleotide sequence ID" value="NZ_BMXP01000001.1"/>
</dbReference>
<evidence type="ECO:0000313" key="3">
    <source>
        <dbReference type="EMBL" id="GGW76668.1"/>
    </source>
</evidence>
<dbReference type="Pfam" id="PF20250">
    <property type="entry name" value="FapA_N"/>
    <property type="match status" value="1"/>
</dbReference>
<dbReference type="PANTHER" id="PTHR38032">
    <property type="entry name" value="POLYMERASE-RELATED"/>
    <property type="match status" value="1"/>
</dbReference>
<sequence>MKGVEFSFDEKKNAIQLTLNPAAFEQELESASIVSELRNAYKKFYISESSVKSASEKANHYFKTKDFTDVTEKVGERRNAEVEFRIPEDAMTASLVLTTPFGGKFPTVKTICQLAEKNKIVRGVGLKRIESVLVEAQKSPPGSIIEDVIAKGLPPRDGKSSRFIPLVPNALERVLRPQTSNGDRVDMRNLGEVICVKAKAEVLRRTRPTKGRNGFDVRGNHLAAKAGEWVEFKKGEGTTVHPKDENLLIASLAGMPKYQNQTMNIDDTFICSGVNVGTGHVNYEGAVLVNGDVTEKMVIKAKGDVTINGFVESAHIESGGDIIITEGAMGKVNEQTSEFSCKLSATGSIHVQHGQGIDIQCAGNVTVSRQLAYSRIRCGGSVTVGQVDNPRGNLFACDIVSQAKVVAGVLGAVSGSTLKVDFSPGFNLLLERRDNLEDLLKQLRHNNSRHKEKVDLIKSKLVPKELKDKVDEVFEIYKNETALLNWIEMRMLEMKQAKEDYQKDIGLIANKKLYSGVSIKLNNRTWRSEREYERAKVSYEAHQWHYEPLT</sequence>
<accession>A0A918JEU2</accession>
<dbReference type="Proteomes" id="UP000631300">
    <property type="component" value="Unassembled WGS sequence"/>
</dbReference>
<protein>
    <submittedName>
        <fullName evidence="3">Polymerase</fullName>
    </submittedName>
</protein>
<evidence type="ECO:0000313" key="4">
    <source>
        <dbReference type="Proteomes" id="UP000631300"/>
    </source>
</evidence>